<keyword evidence="2" id="KW-1003">Cell membrane</keyword>
<evidence type="ECO:0000256" key="4">
    <source>
        <dbReference type="ARBA" id="ARBA00022989"/>
    </source>
</evidence>
<organism evidence="8 9">
    <name type="scientific">Bifidobacterium aquikefiri</name>
    <dbReference type="NCBI Taxonomy" id="1653207"/>
    <lineage>
        <taxon>Bacteria</taxon>
        <taxon>Bacillati</taxon>
        <taxon>Actinomycetota</taxon>
        <taxon>Actinomycetes</taxon>
        <taxon>Bifidobacteriales</taxon>
        <taxon>Bifidobacteriaceae</taxon>
        <taxon>Bifidobacterium</taxon>
    </lineage>
</organism>
<keyword evidence="5 6" id="KW-0472">Membrane</keyword>
<dbReference type="GO" id="GO:0005886">
    <property type="term" value="C:plasma membrane"/>
    <property type="evidence" value="ECO:0007669"/>
    <property type="project" value="UniProtKB-SubCell"/>
</dbReference>
<keyword evidence="3 6" id="KW-0812">Transmembrane</keyword>
<reference evidence="8 9" key="1">
    <citation type="journal article" date="2017" name="BMC Genomics">
        <title>Comparative genomic and phylogenomic analyses of the Bifidobacteriaceae family.</title>
        <authorList>
            <person name="Lugli G.A."/>
            <person name="Milani C."/>
            <person name="Turroni F."/>
            <person name="Duranti S."/>
            <person name="Mancabelli L."/>
            <person name="Mangifesta M."/>
            <person name="Ferrario C."/>
            <person name="Modesto M."/>
            <person name="Mattarelli P."/>
            <person name="Jiri K."/>
            <person name="van Sinderen D."/>
            <person name="Ventura M."/>
        </authorList>
    </citation>
    <scope>NUCLEOTIDE SEQUENCE [LARGE SCALE GENOMIC DNA]</scope>
    <source>
        <strain evidence="8 9">LMG 28769</strain>
    </source>
</reference>
<gene>
    <name evidence="8" type="ORF">BAQU_1222</name>
</gene>
<feature type="transmembrane region" description="Helical" evidence="6">
    <location>
        <begin position="218"/>
        <end position="242"/>
    </location>
</feature>
<evidence type="ECO:0000256" key="1">
    <source>
        <dbReference type="ARBA" id="ARBA00004651"/>
    </source>
</evidence>
<evidence type="ECO:0000313" key="8">
    <source>
        <dbReference type="EMBL" id="OZG67150.1"/>
    </source>
</evidence>
<feature type="transmembrane region" description="Helical" evidence="6">
    <location>
        <begin position="332"/>
        <end position="350"/>
    </location>
</feature>
<dbReference type="EMBL" id="MWXA01000005">
    <property type="protein sequence ID" value="OZG67150.1"/>
    <property type="molecule type" value="Genomic_DNA"/>
</dbReference>
<dbReference type="GeneID" id="98295893"/>
<evidence type="ECO:0000256" key="5">
    <source>
        <dbReference type="ARBA" id="ARBA00023136"/>
    </source>
</evidence>
<name>A0A261G6V2_9BIFI</name>
<dbReference type="PANTHER" id="PTHR30294">
    <property type="entry name" value="MEMBRANE COMPONENT OF ABC TRANSPORTER YHHJ-RELATED"/>
    <property type="match status" value="1"/>
</dbReference>
<feature type="transmembrane region" description="Helical" evidence="6">
    <location>
        <begin position="390"/>
        <end position="412"/>
    </location>
</feature>
<evidence type="ECO:0000259" key="7">
    <source>
        <dbReference type="Pfam" id="PF12698"/>
    </source>
</evidence>
<dbReference type="InterPro" id="IPR051449">
    <property type="entry name" value="ABC-2_transporter_component"/>
</dbReference>
<feature type="transmembrane region" description="Helical" evidence="6">
    <location>
        <begin position="263"/>
        <end position="287"/>
    </location>
</feature>
<dbReference type="OrthoDB" id="3240057at2"/>
<accession>A0A261G6V2</accession>
<evidence type="ECO:0000256" key="6">
    <source>
        <dbReference type="SAM" id="Phobius"/>
    </source>
</evidence>
<dbReference type="PANTHER" id="PTHR30294:SF29">
    <property type="entry name" value="MULTIDRUG ABC TRANSPORTER PERMEASE YBHS-RELATED"/>
    <property type="match status" value="1"/>
</dbReference>
<dbReference type="InterPro" id="IPR013525">
    <property type="entry name" value="ABC2_TM"/>
</dbReference>
<comment type="subcellular location">
    <subcellularLocation>
        <location evidence="1">Cell membrane</location>
        <topology evidence="1">Multi-pass membrane protein</topology>
    </subcellularLocation>
</comment>
<proteinExistence type="predicted"/>
<evidence type="ECO:0000256" key="2">
    <source>
        <dbReference type="ARBA" id="ARBA00022475"/>
    </source>
</evidence>
<keyword evidence="4 6" id="KW-1133">Transmembrane helix</keyword>
<dbReference type="GO" id="GO:0140359">
    <property type="term" value="F:ABC-type transporter activity"/>
    <property type="evidence" value="ECO:0007669"/>
    <property type="project" value="InterPro"/>
</dbReference>
<evidence type="ECO:0000313" key="9">
    <source>
        <dbReference type="Proteomes" id="UP000216451"/>
    </source>
</evidence>
<protein>
    <submittedName>
        <fullName evidence="8">Multidrug ABC transporter permease</fullName>
    </submittedName>
</protein>
<comment type="caution">
    <text evidence="8">The sequence shown here is derived from an EMBL/GenBank/DDBJ whole genome shotgun (WGS) entry which is preliminary data.</text>
</comment>
<dbReference type="Proteomes" id="UP000216451">
    <property type="component" value="Unassembled WGS sequence"/>
</dbReference>
<keyword evidence="9" id="KW-1185">Reference proteome</keyword>
<sequence>MWTTFLTTIKVNLREKSNLLWLFIFPILMASLFWGMFSGLTNRQIQAQNFAVVHDSNWSTVAGADSLVNALAGKNTNGTKLIRPTTVSSVSAAKKRVQAGHDSGYLFVNDVGSFGIAISDDLYNEFTNNMSSSTASITVSSLRSIITQFNHSQTTLKTLAASHPTASTQGQTQTRQQAQLQIQAQLERYIAASTASAKLSYTRNRSLTNFAPDQFARYYYALLGMVSMMSMSFAITSISTAQANLSAVGARRSIAPLPKWRQFSAILLASWLTSFLSLVVSFCYIRFVCNIAVGGREPLAILALLIASFTATAFGLLIGAIPRLSRGAKTGISTAIACFGALFAGLYGSFAMSLSDSISRNIPTFDLFNPVKQVSNLFYDLLYYDSLQPFMTTVGILLITGAICMTLAISLMRRRSYANL</sequence>
<feature type="domain" description="ABC-2 type transporter transmembrane" evidence="7">
    <location>
        <begin position="19"/>
        <end position="409"/>
    </location>
</feature>
<dbReference type="Pfam" id="PF12698">
    <property type="entry name" value="ABC2_membrane_3"/>
    <property type="match status" value="1"/>
</dbReference>
<feature type="transmembrane region" description="Helical" evidence="6">
    <location>
        <begin position="299"/>
        <end position="320"/>
    </location>
</feature>
<feature type="transmembrane region" description="Helical" evidence="6">
    <location>
        <begin position="19"/>
        <end position="37"/>
    </location>
</feature>
<evidence type="ECO:0000256" key="3">
    <source>
        <dbReference type="ARBA" id="ARBA00022692"/>
    </source>
</evidence>
<dbReference type="AlphaFoldDB" id="A0A261G6V2"/>
<dbReference type="RefSeq" id="WP_094693651.1">
    <property type="nucleotide sequence ID" value="NZ_JBDNSG010000008.1"/>
</dbReference>